<organism evidence="1 2">
    <name type="scientific">Exiguobacterium aestuarii</name>
    <dbReference type="NCBI Taxonomy" id="273527"/>
    <lineage>
        <taxon>Bacteria</taxon>
        <taxon>Bacillati</taxon>
        <taxon>Bacillota</taxon>
        <taxon>Bacilli</taxon>
        <taxon>Bacillales</taxon>
        <taxon>Bacillales Family XII. Incertae Sedis</taxon>
        <taxon>Exiguobacterium</taxon>
    </lineage>
</organism>
<protein>
    <recommendedName>
        <fullName evidence="3">GNAT family N-acetyltransferase</fullName>
    </recommendedName>
</protein>
<comment type="caution">
    <text evidence="1">The sequence shown here is derived from an EMBL/GenBank/DDBJ whole genome shotgun (WGS) entry which is preliminary data.</text>
</comment>
<evidence type="ECO:0000313" key="1">
    <source>
        <dbReference type="EMBL" id="MFC7390999.1"/>
    </source>
</evidence>
<sequence>MQERISIQSLYPLSKTPPLLSLPPHQHVYIALNKNIPLAAFVANDEHLEAFQIIQLSKATYTDRHVFRGLLDRIMYERSRETTYPITYYLHEEDFHNQDKLRMYGASGFQVFHQTNTYHLPFIPCEKASHTYWTLELMDYSRRSEWLTFRNAHCHVLPGAIPMTDEQFSQEIRQQTLFYTISWCHRPIGIMKVRLHMYHACVQEIQLDCDESLIREALSFLQQKFFDSFRYIDEAHISTTNLQSDLNFALRKQGAQVSSGGTYTLTQQVLPTPLYS</sequence>
<dbReference type="EMBL" id="JBHTCE010000003">
    <property type="protein sequence ID" value="MFC7390999.1"/>
    <property type="molecule type" value="Genomic_DNA"/>
</dbReference>
<accession>A0ABW2PNK3</accession>
<dbReference type="RefSeq" id="WP_214790658.1">
    <property type="nucleotide sequence ID" value="NZ_JANIEL010000098.1"/>
</dbReference>
<evidence type="ECO:0000313" key="2">
    <source>
        <dbReference type="Proteomes" id="UP001596439"/>
    </source>
</evidence>
<name>A0ABW2PNK3_9BACL</name>
<reference evidence="2" key="1">
    <citation type="journal article" date="2019" name="Int. J. Syst. Evol. Microbiol.">
        <title>The Global Catalogue of Microorganisms (GCM) 10K type strain sequencing project: providing services to taxonomists for standard genome sequencing and annotation.</title>
        <authorList>
            <consortium name="The Broad Institute Genomics Platform"/>
            <consortium name="The Broad Institute Genome Sequencing Center for Infectious Disease"/>
            <person name="Wu L."/>
            <person name="Ma J."/>
        </authorList>
    </citation>
    <scope>NUCLEOTIDE SEQUENCE [LARGE SCALE GENOMIC DNA]</scope>
    <source>
        <strain evidence="2">CCUG 55590</strain>
    </source>
</reference>
<gene>
    <name evidence="1" type="ORF">ACFQO8_12725</name>
</gene>
<dbReference type="Proteomes" id="UP001596439">
    <property type="component" value="Unassembled WGS sequence"/>
</dbReference>
<evidence type="ECO:0008006" key="3">
    <source>
        <dbReference type="Google" id="ProtNLM"/>
    </source>
</evidence>
<keyword evidence="2" id="KW-1185">Reference proteome</keyword>
<proteinExistence type="predicted"/>